<keyword evidence="2" id="KW-1185">Reference proteome</keyword>
<dbReference type="AlphaFoldDB" id="A0AAF0C5X8"/>
<proteinExistence type="predicted"/>
<accession>A0AAF0C5X8</accession>
<reference evidence="1 2" key="1">
    <citation type="journal article" date="2015" name="Genome Announc.">
        <title>Draft Genome Sequences of Marine Isolates of Thalassomonas viridans and Thalassomonas actiniarum.</title>
        <authorList>
            <person name="Olonade I."/>
            <person name="van Zyl L.J."/>
            <person name="Trindade M."/>
        </authorList>
    </citation>
    <scope>NUCLEOTIDE SEQUENCE [LARGE SCALE GENOMIC DNA]</scope>
    <source>
        <strain evidence="1 2">A5K-106</strain>
    </source>
</reference>
<reference evidence="1 2" key="2">
    <citation type="journal article" date="2022" name="Mar. Drugs">
        <title>Bioassay-Guided Fractionation Leads to the Detection of Cholic Acid Generated by the Rare Thalassomonas sp.</title>
        <authorList>
            <person name="Pheiffer F."/>
            <person name="Schneider Y.K."/>
            <person name="Hansen E.H."/>
            <person name="Andersen J.H."/>
            <person name="Isaksson J."/>
            <person name="Busche T."/>
            <person name="R C."/>
            <person name="Kalinowski J."/>
            <person name="Zyl L.V."/>
            <person name="Trindade M."/>
        </authorList>
    </citation>
    <scope>NUCLEOTIDE SEQUENCE [LARGE SCALE GENOMIC DNA]</scope>
    <source>
        <strain evidence="1 2">A5K-106</strain>
    </source>
</reference>
<protein>
    <submittedName>
        <fullName evidence="1">Uncharacterized protein</fullName>
    </submittedName>
</protein>
<organism evidence="1 2">
    <name type="scientific">Thalassomonas actiniarum</name>
    <dbReference type="NCBI Taxonomy" id="485447"/>
    <lineage>
        <taxon>Bacteria</taxon>
        <taxon>Pseudomonadati</taxon>
        <taxon>Pseudomonadota</taxon>
        <taxon>Gammaproteobacteria</taxon>
        <taxon>Alteromonadales</taxon>
        <taxon>Colwelliaceae</taxon>
        <taxon>Thalassomonas</taxon>
    </lineage>
</organism>
<gene>
    <name evidence="1" type="ORF">SG35_013875</name>
</gene>
<dbReference type="EMBL" id="CP059735">
    <property type="protein sequence ID" value="WDE01606.1"/>
    <property type="molecule type" value="Genomic_DNA"/>
</dbReference>
<dbReference type="Proteomes" id="UP000032568">
    <property type="component" value="Chromosome"/>
</dbReference>
<dbReference type="KEGG" id="tact:SG35_013875"/>
<evidence type="ECO:0000313" key="1">
    <source>
        <dbReference type="EMBL" id="WDE01606.1"/>
    </source>
</evidence>
<sequence length="179" mass="20317">MLSSIRDDHNGDGSVRLCLTPGRSDCDYISDELTPQQTLAVKLPFKGQMIIPHEITYIYPSDLDPVNIPGSMDEATNIYLNNGQKHFSDYLEFKVAHANKRTIIYWDIPRDEGLLGDAININFQSASDWHISFAMSGFPYFSQRRAEPSNFTFSISSEQAAGLPHYYTPTLEQIEIVYE</sequence>
<evidence type="ECO:0000313" key="2">
    <source>
        <dbReference type="Proteomes" id="UP000032568"/>
    </source>
</evidence>
<name>A0AAF0C5X8_9GAMM</name>
<dbReference type="RefSeq" id="WP_044832792.1">
    <property type="nucleotide sequence ID" value="NZ_CP059735.1"/>
</dbReference>